<gene>
    <name evidence="2" type="ORF">PXEA_LOCUS37701</name>
</gene>
<feature type="signal peptide" evidence="1">
    <location>
        <begin position="1"/>
        <end position="16"/>
    </location>
</feature>
<evidence type="ECO:0000313" key="2">
    <source>
        <dbReference type="EMBL" id="VEL44261.1"/>
    </source>
</evidence>
<accession>A0A448XT06</accession>
<feature type="chain" id="PRO_5019497687" evidence="1">
    <location>
        <begin position="17"/>
        <end position="52"/>
    </location>
</feature>
<name>A0A448XT06_9PLAT</name>
<evidence type="ECO:0000256" key="1">
    <source>
        <dbReference type="SAM" id="SignalP"/>
    </source>
</evidence>
<protein>
    <submittedName>
        <fullName evidence="2">Uncharacterized protein</fullName>
    </submittedName>
</protein>
<reference evidence="2" key="1">
    <citation type="submission" date="2018-11" db="EMBL/GenBank/DDBJ databases">
        <authorList>
            <consortium name="Pathogen Informatics"/>
        </authorList>
    </citation>
    <scope>NUCLEOTIDE SEQUENCE</scope>
</reference>
<keyword evidence="3" id="KW-1185">Reference proteome</keyword>
<keyword evidence="1" id="KW-0732">Signal</keyword>
<dbReference type="AlphaFoldDB" id="A0A448XT06"/>
<dbReference type="Proteomes" id="UP000784294">
    <property type="component" value="Unassembled WGS sequence"/>
</dbReference>
<sequence>MAFTFWLVGSFDLAAAPNAIRDGGECVEGKNCHSAIRPRVPVDDFHGKLDLA</sequence>
<dbReference type="EMBL" id="CAAALY010292975">
    <property type="protein sequence ID" value="VEL44261.1"/>
    <property type="molecule type" value="Genomic_DNA"/>
</dbReference>
<comment type="caution">
    <text evidence="2">The sequence shown here is derived from an EMBL/GenBank/DDBJ whole genome shotgun (WGS) entry which is preliminary data.</text>
</comment>
<evidence type="ECO:0000313" key="3">
    <source>
        <dbReference type="Proteomes" id="UP000784294"/>
    </source>
</evidence>
<proteinExistence type="predicted"/>
<organism evidence="2 3">
    <name type="scientific">Protopolystoma xenopodis</name>
    <dbReference type="NCBI Taxonomy" id="117903"/>
    <lineage>
        <taxon>Eukaryota</taxon>
        <taxon>Metazoa</taxon>
        <taxon>Spiralia</taxon>
        <taxon>Lophotrochozoa</taxon>
        <taxon>Platyhelminthes</taxon>
        <taxon>Monogenea</taxon>
        <taxon>Polyopisthocotylea</taxon>
        <taxon>Polystomatidea</taxon>
        <taxon>Polystomatidae</taxon>
        <taxon>Protopolystoma</taxon>
    </lineage>
</organism>